<dbReference type="EC" id="2.1.1.151" evidence="7"/>
<evidence type="ECO:0000256" key="2">
    <source>
        <dbReference type="ARBA" id="ARBA00005879"/>
    </source>
</evidence>
<dbReference type="Proteomes" id="UP000768462">
    <property type="component" value="Unassembled WGS sequence"/>
</dbReference>
<evidence type="ECO:0000313" key="10">
    <source>
        <dbReference type="Proteomes" id="UP000768462"/>
    </source>
</evidence>
<evidence type="ECO:0000259" key="8">
    <source>
        <dbReference type="Pfam" id="PF00590"/>
    </source>
</evidence>
<dbReference type="InterPro" id="IPR014776">
    <property type="entry name" value="4pyrrole_Mease_sub2"/>
</dbReference>
<dbReference type="InterPro" id="IPR006364">
    <property type="entry name" value="CobI/CbiL/CobIJ_dom"/>
</dbReference>
<sequence length="221" mass="24817">MAKLYGVGVGPGDKELLTLKAVKTIEMCEVIVSPSAMKGGKSIALGIAEDFISEDKEVMIKQFPMGGEDQEEKIYEAFKAIEEKLKEGKNVAFLTLGDPFVYSTYIYLLKYIEEHGFEVETIPGITSFCASASLAQKPLVIGDEPLLITPASRVSDIKDEKYVVIMKVYKREEEVLDVLDEKGFNYVYIKKAGREGQEILHKREDILDNKEYMSLIIANRD</sequence>
<evidence type="ECO:0000256" key="4">
    <source>
        <dbReference type="ARBA" id="ARBA00022603"/>
    </source>
</evidence>
<proteinExistence type="inferred from homology"/>
<dbReference type="InterPro" id="IPR012382">
    <property type="entry name" value="CobI/CbiL"/>
</dbReference>
<comment type="similarity">
    <text evidence="2 7">Belongs to the precorrin methyltransferase family.</text>
</comment>
<reference evidence="9" key="1">
    <citation type="submission" date="2019-04" db="EMBL/GenBank/DDBJ databases">
        <title>Evolution of Biomass-Degrading Anaerobic Consortia Revealed by Metagenomics.</title>
        <authorList>
            <person name="Peng X."/>
        </authorList>
    </citation>
    <scope>NUCLEOTIDE SEQUENCE</scope>
    <source>
        <strain evidence="9">SIG254</strain>
    </source>
</reference>
<dbReference type="AlphaFoldDB" id="A0A927W855"/>
<dbReference type="CDD" id="cd11645">
    <property type="entry name" value="Precorrin_2_C20_MT"/>
    <property type="match status" value="1"/>
</dbReference>
<dbReference type="GO" id="GO:0030788">
    <property type="term" value="F:precorrin-2 C20-methyltransferase activity"/>
    <property type="evidence" value="ECO:0007669"/>
    <property type="project" value="InterPro"/>
</dbReference>
<feature type="domain" description="Tetrapyrrole methylase" evidence="8">
    <location>
        <begin position="3"/>
        <end position="202"/>
    </location>
</feature>
<comment type="function">
    <text evidence="7">Methylates cobalt-precorrin-2 at the C-20 position to produce cobalt-precorrin-3A in the anaerobic cobalamin biosynthesis pathway.</text>
</comment>
<name>A0A927W855_9CLOT</name>
<comment type="catalytic activity">
    <reaction evidence="7">
        <text>Co-precorrin-2 + S-adenosyl-L-methionine = Co-precorrin-3 + S-adenosyl-L-homocysteine + H(+)</text>
        <dbReference type="Rhea" id="RHEA:17997"/>
        <dbReference type="ChEBI" id="CHEBI:15378"/>
        <dbReference type="ChEBI" id="CHEBI:57856"/>
        <dbReference type="ChEBI" id="CHEBI:59789"/>
        <dbReference type="ChEBI" id="CHEBI:60053"/>
        <dbReference type="ChEBI" id="CHEBI:60060"/>
        <dbReference type="EC" id="2.1.1.151"/>
    </reaction>
</comment>
<dbReference type="GO" id="GO:0043781">
    <property type="term" value="F:cobalt-factor II C20-methyltransferase activity"/>
    <property type="evidence" value="ECO:0007669"/>
    <property type="project" value="UniProtKB-EC"/>
</dbReference>
<dbReference type="SUPFAM" id="SSF53790">
    <property type="entry name" value="Tetrapyrrole methylase"/>
    <property type="match status" value="1"/>
</dbReference>
<dbReference type="InterPro" id="IPR000878">
    <property type="entry name" value="4pyrrol_Mease"/>
</dbReference>
<evidence type="ECO:0000256" key="7">
    <source>
        <dbReference type="PIRNR" id="PIRNR036427"/>
    </source>
</evidence>
<dbReference type="Gene3D" id="3.30.950.10">
    <property type="entry name" value="Methyltransferase, Cobalt-precorrin-4 Transmethylase, Domain 2"/>
    <property type="match status" value="1"/>
</dbReference>
<dbReference type="PIRSF" id="PIRSF036427">
    <property type="entry name" value="Precrrn-2_mtase"/>
    <property type="match status" value="1"/>
</dbReference>
<comment type="caution">
    <text evidence="9">The sequence shown here is derived from an EMBL/GenBank/DDBJ whole genome shotgun (WGS) entry which is preliminary data.</text>
</comment>
<comment type="subunit">
    <text evidence="7">Homodimer.</text>
</comment>
<dbReference type="GO" id="GO:0032259">
    <property type="term" value="P:methylation"/>
    <property type="evidence" value="ECO:0007669"/>
    <property type="project" value="UniProtKB-KW"/>
</dbReference>
<evidence type="ECO:0000256" key="6">
    <source>
        <dbReference type="ARBA" id="ARBA00022691"/>
    </source>
</evidence>
<evidence type="ECO:0000256" key="1">
    <source>
        <dbReference type="ARBA" id="ARBA00004953"/>
    </source>
</evidence>
<protein>
    <recommendedName>
        <fullName evidence="7">Cobalt-precorrin-2 C(20)-methyltransferase</fullName>
        <ecNumber evidence="7">2.1.1.151</ecNumber>
    </recommendedName>
</protein>
<dbReference type="PANTHER" id="PTHR43467">
    <property type="entry name" value="COBALT-PRECORRIN-2 C(20)-METHYLTRANSFERASE"/>
    <property type="match status" value="1"/>
</dbReference>
<keyword evidence="6" id="KW-0949">S-adenosyl-L-methionine</keyword>
<dbReference type="InterPro" id="IPR014777">
    <property type="entry name" value="4pyrrole_Mease_sub1"/>
</dbReference>
<evidence type="ECO:0000256" key="3">
    <source>
        <dbReference type="ARBA" id="ARBA00022573"/>
    </source>
</evidence>
<dbReference type="GO" id="GO:0009236">
    <property type="term" value="P:cobalamin biosynthetic process"/>
    <property type="evidence" value="ECO:0007669"/>
    <property type="project" value="UniProtKB-UniRule"/>
</dbReference>
<dbReference type="NCBIfam" id="NF004058">
    <property type="entry name" value="PRK05576.1-1"/>
    <property type="match status" value="1"/>
</dbReference>
<dbReference type="InterPro" id="IPR035996">
    <property type="entry name" value="4pyrrol_Methylase_sf"/>
</dbReference>
<comment type="pathway">
    <text evidence="1">Cofactor biosynthesis; adenosylcobalamin biosynthesis.</text>
</comment>
<organism evidence="9 10">
    <name type="scientific">Clostridium sulfidigenes</name>
    <dbReference type="NCBI Taxonomy" id="318464"/>
    <lineage>
        <taxon>Bacteria</taxon>
        <taxon>Bacillati</taxon>
        <taxon>Bacillota</taxon>
        <taxon>Clostridia</taxon>
        <taxon>Eubacteriales</taxon>
        <taxon>Clostridiaceae</taxon>
        <taxon>Clostridium</taxon>
    </lineage>
</organism>
<evidence type="ECO:0000256" key="5">
    <source>
        <dbReference type="ARBA" id="ARBA00022679"/>
    </source>
</evidence>
<keyword evidence="5 9" id="KW-0808">Transferase</keyword>
<dbReference type="EMBL" id="SVCM01000101">
    <property type="protein sequence ID" value="MBE6060335.1"/>
    <property type="molecule type" value="Genomic_DNA"/>
</dbReference>
<dbReference type="Gene3D" id="3.40.1010.10">
    <property type="entry name" value="Cobalt-precorrin-4 Transmethylase, Domain 1"/>
    <property type="match status" value="1"/>
</dbReference>
<keyword evidence="4 9" id="KW-0489">Methyltransferase</keyword>
<gene>
    <name evidence="9" type="ORF">E7215_09210</name>
</gene>
<dbReference type="PANTHER" id="PTHR43467:SF2">
    <property type="entry name" value="COBALT-PRECORRIN-2 C(20)-METHYLTRANSFERASE"/>
    <property type="match status" value="1"/>
</dbReference>
<keyword evidence="3" id="KW-0169">Cobalamin biosynthesis</keyword>
<evidence type="ECO:0000313" key="9">
    <source>
        <dbReference type="EMBL" id="MBE6060335.1"/>
    </source>
</evidence>
<accession>A0A927W855</accession>
<dbReference type="Pfam" id="PF00590">
    <property type="entry name" value="TP_methylase"/>
    <property type="match status" value="1"/>
</dbReference>
<dbReference type="NCBIfam" id="TIGR01467">
    <property type="entry name" value="cobI_cbiL"/>
    <property type="match status" value="1"/>
</dbReference>